<proteinExistence type="predicted"/>
<dbReference type="Gene3D" id="1.20.1250.20">
    <property type="entry name" value="MFS general substrate transporter like domains"/>
    <property type="match status" value="1"/>
</dbReference>
<keyword evidence="3" id="KW-1003">Cell membrane</keyword>
<feature type="transmembrane region" description="Helical" evidence="7">
    <location>
        <begin position="214"/>
        <end position="239"/>
    </location>
</feature>
<evidence type="ECO:0000256" key="4">
    <source>
        <dbReference type="ARBA" id="ARBA00022692"/>
    </source>
</evidence>
<keyword evidence="2" id="KW-0813">Transport</keyword>
<comment type="caution">
    <text evidence="9">The sequence shown here is derived from an EMBL/GenBank/DDBJ whole genome shotgun (WGS) entry which is preliminary data.</text>
</comment>
<name>A0A9Q4KNI4_9BACT</name>
<feature type="transmembrane region" description="Helical" evidence="7">
    <location>
        <begin position="377"/>
        <end position="395"/>
    </location>
</feature>
<dbReference type="PROSITE" id="PS50850">
    <property type="entry name" value="MFS"/>
    <property type="match status" value="1"/>
</dbReference>
<evidence type="ECO:0000313" key="10">
    <source>
        <dbReference type="Proteomes" id="UP001075461"/>
    </source>
</evidence>
<evidence type="ECO:0000256" key="5">
    <source>
        <dbReference type="ARBA" id="ARBA00022989"/>
    </source>
</evidence>
<evidence type="ECO:0000256" key="3">
    <source>
        <dbReference type="ARBA" id="ARBA00022475"/>
    </source>
</evidence>
<comment type="subcellular location">
    <subcellularLocation>
        <location evidence="1">Cell membrane</location>
        <topology evidence="1">Multi-pass membrane protein</topology>
    </subcellularLocation>
</comment>
<gene>
    <name evidence="9" type="ORF">O6B92_02645</name>
</gene>
<protein>
    <submittedName>
        <fullName evidence="9">MFS transporter</fullName>
    </submittedName>
</protein>
<evidence type="ECO:0000256" key="7">
    <source>
        <dbReference type="SAM" id="Phobius"/>
    </source>
</evidence>
<feature type="transmembrane region" description="Helical" evidence="7">
    <location>
        <begin position="288"/>
        <end position="305"/>
    </location>
</feature>
<evidence type="ECO:0000256" key="2">
    <source>
        <dbReference type="ARBA" id="ARBA00022448"/>
    </source>
</evidence>
<evidence type="ECO:0000313" key="9">
    <source>
        <dbReference type="EMBL" id="MCZ6161252.1"/>
    </source>
</evidence>
<feature type="transmembrane region" description="Helical" evidence="7">
    <location>
        <begin position="20"/>
        <end position="41"/>
    </location>
</feature>
<feature type="transmembrane region" description="Helical" evidence="7">
    <location>
        <begin position="47"/>
        <end position="68"/>
    </location>
</feature>
<dbReference type="InterPro" id="IPR020846">
    <property type="entry name" value="MFS_dom"/>
</dbReference>
<dbReference type="SUPFAM" id="SSF103473">
    <property type="entry name" value="MFS general substrate transporter"/>
    <property type="match status" value="1"/>
</dbReference>
<dbReference type="RefSeq" id="WP_269479711.1">
    <property type="nucleotide sequence ID" value="NZ_JAPXGH010000002.1"/>
</dbReference>
<dbReference type="PANTHER" id="PTHR23513:SF11">
    <property type="entry name" value="STAPHYLOFERRIN A TRANSPORTER"/>
    <property type="match status" value="1"/>
</dbReference>
<feature type="transmembrane region" description="Helical" evidence="7">
    <location>
        <begin position="259"/>
        <end position="281"/>
    </location>
</feature>
<dbReference type="AlphaFoldDB" id="A0A9Q4KNI4"/>
<feature type="transmembrane region" description="Helical" evidence="7">
    <location>
        <begin position="346"/>
        <end position="365"/>
    </location>
</feature>
<accession>A0A9Q4KNI4</accession>
<keyword evidence="5 7" id="KW-1133">Transmembrane helix</keyword>
<dbReference type="InterPro" id="IPR036259">
    <property type="entry name" value="MFS_trans_sf"/>
</dbReference>
<evidence type="ECO:0000256" key="1">
    <source>
        <dbReference type="ARBA" id="ARBA00004651"/>
    </source>
</evidence>
<dbReference type="GO" id="GO:0005886">
    <property type="term" value="C:plasma membrane"/>
    <property type="evidence" value="ECO:0007669"/>
    <property type="project" value="UniProtKB-SubCell"/>
</dbReference>
<evidence type="ECO:0000256" key="6">
    <source>
        <dbReference type="ARBA" id="ARBA00023136"/>
    </source>
</evidence>
<feature type="transmembrane region" description="Helical" evidence="7">
    <location>
        <begin position="311"/>
        <end position="334"/>
    </location>
</feature>
<organism evidence="9 10">
    <name type="scientific">Campylobacter ureolyticus</name>
    <dbReference type="NCBI Taxonomy" id="827"/>
    <lineage>
        <taxon>Bacteria</taxon>
        <taxon>Pseudomonadati</taxon>
        <taxon>Campylobacterota</taxon>
        <taxon>Epsilonproteobacteria</taxon>
        <taxon>Campylobacterales</taxon>
        <taxon>Campylobacteraceae</taxon>
        <taxon>Campylobacter</taxon>
    </lineage>
</organism>
<feature type="transmembrane region" description="Helical" evidence="7">
    <location>
        <begin position="176"/>
        <end position="193"/>
    </location>
</feature>
<keyword evidence="6 7" id="KW-0472">Membrane</keyword>
<feature type="domain" description="Major facilitator superfamily (MFS) profile" evidence="8">
    <location>
        <begin position="9"/>
        <end position="400"/>
    </location>
</feature>
<sequence>MNKLKPLASFKFKNFKIYWIGMNVSLIGSWMQSIAQPWLALSITNNAFLVSLVAVAQFLPPLFLTLISGALVDKFDTRKLLFISQTGLMVVAILFTLIMTMFEISFLMIMVLSFLNGIFLSIDAPARQSFVYEIIEDDKFIPNAVALNSMSFNVARILGPGLAGLVIASFGIEYCFLINSVSFAAIIVSLFFIKNRRILSKNRSKNMLYSIKDGLIYAKNNHIISSMLYLLLIMALFLPHYNVTISALAKFELNGNEKTFGYLMSFLGIGSFLGALFIASFGKLNFKMIFAAPILASIFLILTGFSSNFYISGLFLLMTGFFFVVASSSINSTIQLKTKNEYRGRVMSIYSLFFQGSIPFGAIYSGALVDTFKPRCGILMCALSAIICIILLIRFKKVLFWKV</sequence>
<dbReference type="Pfam" id="PF05977">
    <property type="entry name" value="MFS_3"/>
    <property type="match status" value="1"/>
</dbReference>
<dbReference type="Proteomes" id="UP001075461">
    <property type="component" value="Unassembled WGS sequence"/>
</dbReference>
<keyword evidence="4 7" id="KW-0812">Transmembrane</keyword>
<dbReference type="GO" id="GO:0022857">
    <property type="term" value="F:transmembrane transporter activity"/>
    <property type="evidence" value="ECO:0007669"/>
    <property type="project" value="InterPro"/>
</dbReference>
<dbReference type="InterPro" id="IPR010290">
    <property type="entry name" value="TM_effector"/>
</dbReference>
<dbReference type="EMBL" id="JAPXGP010000002">
    <property type="protein sequence ID" value="MCZ6161252.1"/>
    <property type="molecule type" value="Genomic_DNA"/>
</dbReference>
<reference evidence="9" key="1">
    <citation type="submission" date="2022-12" db="EMBL/GenBank/DDBJ databases">
        <title>Species Delineation and Comparative Genomics within the Campylobacter ureolyticus Complex.</title>
        <authorList>
            <person name="Maki J."/>
            <person name="Howard M."/>
            <person name="Connelly S."/>
            <person name="Hardy D.J."/>
            <person name="Cameron A."/>
        </authorList>
    </citation>
    <scope>NUCLEOTIDE SEQUENCE</scope>
    <source>
        <strain evidence="9">URMC_786</strain>
    </source>
</reference>
<dbReference type="CDD" id="cd06173">
    <property type="entry name" value="MFS_MefA_like"/>
    <property type="match status" value="1"/>
</dbReference>
<evidence type="ECO:0000259" key="8">
    <source>
        <dbReference type="PROSITE" id="PS50850"/>
    </source>
</evidence>
<dbReference type="PANTHER" id="PTHR23513">
    <property type="entry name" value="INTEGRAL MEMBRANE EFFLUX PROTEIN-RELATED"/>
    <property type="match status" value="1"/>
</dbReference>